<evidence type="ECO:0000256" key="8">
    <source>
        <dbReference type="NCBIfam" id="TIGR01882"/>
    </source>
</evidence>
<evidence type="ECO:0000256" key="5">
    <source>
        <dbReference type="ARBA" id="ARBA00022801"/>
    </source>
</evidence>
<dbReference type="InterPro" id="IPR036264">
    <property type="entry name" value="Bact_exopeptidase_dim_dom"/>
</dbReference>
<dbReference type="GO" id="GO:0045148">
    <property type="term" value="F:tripeptide aminopeptidase activity"/>
    <property type="evidence" value="ECO:0007669"/>
    <property type="project" value="UniProtKB-EC"/>
</dbReference>
<feature type="domain" description="Peptidase M20 dimerisation" evidence="9">
    <location>
        <begin position="211"/>
        <end position="305"/>
    </location>
</feature>
<dbReference type="InterPro" id="IPR011650">
    <property type="entry name" value="Peptidase_M20_dimer"/>
</dbReference>
<dbReference type="InterPro" id="IPR010161">
    <property type="entry name" value="Peptidase_M20B"/>
</dbReference>
<dbReference type="EC" id="3.4.11.4" evidence="8"/>
<dbReference type="InterPro" id="IPR001261">
    <property type="entry name" value="ArgE/DapE_CS"/>
</dbReference>
<comment type="similarity">
    <text evidence="2">Belongs to the peptidase M20B family.</text>
</comment>
<comment type="caution">
    <text evidence="10">The sequence shown here is derived from an EMBL/GenBank/DDBJ whole genome shotgun (WGS) entry which is preliminary data.</text>
</comment>
<dbReference type="Gene3D" id="3.30.70.360">
    <property type="match status" value="1"/>
</dbReference>
<keyword evidence="11" id="KW-1185">Reference proteome</keyword>
<dbReference type="PANTHER" id="PTHR42994">
    <property type="entry name" value="PEPTIDASE T"/>
    <property type="match status" value="1"/>
</dbReference>
<name>A0ABY2V023_9RHOB</name>
<gene>
    <name evidence="10" type="primary">pepT</name>
    <name evidence="10" type="ORF">FEE96_04535</name>
</gene>
<dbReference type="SUPFAM" id="SSF55031">
    <property type="entry name" value="Bacterial exopeptidase dimerisation domain"/>
    <property type="match status" value="1"/>
</dbReference>
<proteinExistence type="inferred from homology"/>
<dbReference type="Proteomes" id="UP000305041">
    <property type="component" value="Unassembled WGS sequence"/>
</dbReference>
<comment type="cofactor">
    <cofactor evidence="1">
        <name>Zn(2+)</name>
        <dbReference type="ChEBI" id="CHEBI:29105"/>
    </cofactor>
</comment>
<organism evidence="10 11">
    <name type="scientific">Parasedimentitalea maritima</name>
    <dbReference type="NCBI Taxonomy" id="2578117"/>
    <lineage>
        <taxon>Bacteria</taxon>
        <taxon>Pseudomonadati</taxon>
        <taxon>Pseudomonadota</taxon>
        <taxon>Alphaproteobacteria</taxon>
        <taxon>Rhodobacterales</taxon>
        <taxon>Paracoccaceae</taxon>
        <taxon>Parasedimentitalea</taxon>
    </lineage>
</organism>
<dbReference type="NCBIfam" id="TIGR01882">
    <property type="entry name" value="peptidase-T"/>
    <property type="match status" value="1"/>
</dbReference>
<keyword evidence="10" id="KW-0031">Aminopeptidase</keyword>
<evidence type="ECO:0000313" key="10">
    <source>
        <dbReference type="EMBL" id="TLP67804.1"/>
    </source>
</evidence>
<keyword evidence="3" id="KW-0645">Protease</keyword>
<evidence type="ECO:0000256" key="2">
    <source>
        <dbReference type="ARBA" id="ARBA00009692"/>
    </source>
</evidence>
<evidence type="ECO:0000313" key="11">
    <source>
        <dbReference type="Proteomes" id="UP000305041"/>
    </source>
</evidence>
<keyword evidence="6" id="KW-0862">Zinc</keyword>
<dbReference type="PROSITE" id="PS00758">
    <property type="entry name" value="ARGE_DAPE_CPG2_1"/>
    <property type="match status" value="1"/>
</dbReference>
<evidence type="ECO:0000256" key="7">
    <source>
        <dbReference type="ARBA" id="ARBA00023049"/>
    </source>
</evidence>
<dbReference type="InterPro" id="IPR002933">
    <property type="entry name" value="Peptidase_M20"/>
</dbReference>
<dbReference type="CDD" id="cd03892">
    <property type="entry name" value="M20_peptT"/>
    <property type="match status" value="1"/>
</dbReference>
<dbReference type="PANTHER" id="PTHR42994:SF1">
    <property type="entry name" value="PEPTIDASE T"/>
    <property type="match status" value="1"/>
</dbReference>
<evidence type="ECO:0000256" key="3">
    <source>
        <dbReference type="ARBA" id="ARBA00022670"/>
    </source>
</evidence>
<dbReference type="NCBIfam" id="NF009920">
    <property type="entry name" value="PRK13381.1"/>
    <property type="match status" value="1"/>
</dbReference>
<dbReference type="Pfam" id="PF01546">
    <property type="entry name" value="Peptidase_M20"/>
    <property type="match status" value="1"/>
</dbReference>
<reference evidence="10 11" key="1">
    <citation type="submission" date="2019-05" db="EMBL/GenBank/DDBJ databases">
        <title>Draft genome sequence of Pelagicola sp. DSW4-44.</title>
        <authorList>
            <person name="Oh J."/>
        </authorList>
    </citation>
    <scope>NUCLEOTIDE SEQUENCE [LARGE SCALE GENOMIC DNA]</scope>
    <source>
        <strain evidence="10 11">DSW4-44</strain>
    </source>
</reference>
<keyword evidence="7" id="KW-0482">Metalloprotease</keyword>
<dbReference type="EMBL" id="VAUA01000002">
    <property type="protein sequence ID" value="TLP67804.1"/>
    <property type="molecule type" value="Genomic_DNA"/>
</dbReference>
<protein>
    <recommendedName>
        <fullName evidence="8">Peptidase T</fullName>
        <ecNumber evidence="8">3.4.11.4</ecNumber>
    </recommendedName>
</protein>
<dbReference type="PROSITE" id="PS00759">
    <property type="entry name" value="ARGE_DAPE_CPG2_2"/>
    <property type="match status" value="1"/>
</dbReference>
<dbReference type="Gene3D" id="3.40.630.10">
    <property type="entry name" value="Zn peptidases"/>
    <property type="match status" value="1"/>
</dbReference>
<dbReference type="NCBIfam" id="NF003976">
    <property type="entry name" value="PRK05469.1"/>
    <property type="match status" value="1"/>
</dbReference>
<dbReference type="RefSeq" id="WP_138161833.1">
    <property type="nucleotide sequence ID" value="NZ_VAUA01000002.1"/>
</dbReference>
<sequence>MSTSFNQELQDRLVRYAAIDSQSDENSPTAPSTEIQFDMLNLLRDELNAIGARDVELTDYGVVLATIPGTMEGPTIGFLAHVDTAPQFNAEGVKPRVIKGYNGGDITFPDDPELTLSPSEHPYLATKQGHDLITASGTTLLGADDKAGVSIIMTMARHLLENPDIKRGPIRIGFTPDEEIGRGVGTELPKDLAVDFAYTLDGSEVGEIIYESFSADRAVVTVKGVSIHPGWAKEKMVNAAHLAAKIVQTLPQATLTPETTEGRDGFLHVTDLNGGSSEMEIKLILRDFERDGLEAKGELLRKVCDAVQASEPRAEIHCEITPQYRNMRYWLEDDMTPVDLAIEACQAHGIETVADPIRGGTDGSRLTEMGVPTPNIFCGMQCIHGPLEWISVQDMATATDVCLTLATLAAEKQAK</sequence>
<keyword evidence="5 10" id="KW-0378">Hydrolase</keyword>
<dbReference type="SUPFAM" id="SSF53187">
    <property type="entry name" value="Zn-dependent exopeptidases"/>
    <property type="match status" value="1"/>
</dbReference>
<evidence type="ECO:0000256" key="1">
    <source>
        <dbReference type="ARBA" id="ARBA00001947"/>
    </source>
</evidence>
<keyword evidence="4" id="KW-0479">Metal-binding</keyword>
<evidence type="ECO:0000259" key="9">
    <source>
        <dbReference type="Pfam" id="PF07687"/>
    </source>
</evidence>
<dbReference type="PIRSF" id="PIRSF037215">
    <property type="entry name" value="Peptidase_M20B"/>
    <property type="match status" value="1"/>
</dbReference>
<accession>A0ABY2V023</accession>
<evidence type="ECO:0000256" key="4">
    <source>
        <dbReference type="ARBA" id="ARBA00022723"/>
    </source>
</evidence>
<evidence type="ECO:0000256" key="6">
    <source>
        <dbReference type="ARBA" id="ARBA00022833"/>
    </source>
</evidence>
<dbReference type="Pfam" id="PF07687">
    <property type="entry name" value="M20_dimer"/>
    <property type="match status" value="1"/>
</dbReference>